<dbReference type="InterPro" id="IPR002358">
    <property type="entry name" value="Ribosomal_uL6_CS"/>
</dbReference>
<keyword evidence="3 4" id="KW-0687">Ribonucleoprotein</keyword>
<sequence>MAQQERANPLVQAVAYGCLMAAACFGTMAYNAATAPNQMYVAPTLAGQATNVPAAYFQGYSRPNTQVSATQAPVREIQRPLSMDTLSSRVDRPIWIPQGVKVTRTATGVVVEGPKGKMERDLPKEVSFLEENSILLVTYDPSVRNSKAFFGLYRALVANMVKGTSEGFEKNMEMIGVGYRARVDGKSLVLNVGKSHDVILPIPDGLTVTVEANTKIKVQGMNNEVIGQFCANVRKERPPEPYKGKGIRFAGEVVPLKQGKK</sequence>
<dbReference type="Gene3D" id="3.90.930.12">
    <property type="entry name" value="Ribosomal protein L6, alpha-beta domain"/>
    <property type="match status" value="2"/>
</dbReference>
<dbReference type="InterPro" id="IPR020040">
    <property type="entry name" value="Ribosomal_uL6_a/b-dom"/>
</dbReference>
<dbReference type="EMBL" id="HBGA01116411">
    <property type="protein sequence ID" value="CAD9032229.1"/>
    <property type="molecule type" value="Transcribed_RNA"/>
</dbReference>
<dbReference type="GO" id="GO:1990904">
    <property type="term" value="C:ribonucleoprotein complex"/>
    <property type="evidence" value="ECO:0007669"/>
    <property type="project" value="UniProtKB-KW"/>
</dbReference>
<protein>
    <recommendedName>
        <fullName evidence="5">Large ribosomal subunit protein uL6 alpha-beta domain-containing protein</fullName>
    </recommendedName>
</protein>
<dbReference type="GO" id="GO:0005840">
    <property type="term" value="C:ribosome"/>
    <property type="evidence" value="ECO:0007669"/>
    <property type="project" value="UniProtKB-KW"/>
</dbReference>
<accession>A0A6U8JGY7</accession>
<evidence type="ECO:0000256" key="1">
    <source>
        <dbReference type="ARBA" id="ARBA00009356"/>
    </source>
</evidence>
<dbReference type="GO" id="GO:0003735">
    <property type="term" value="F:structural constituent of ribosome"/>
    <property type="evidence" value="ECO:0007669"/>
    <property type="project" value="InterPro"/>
</dbReference>
<dbReference type="PRINTS" id="PR00059">
    <property type="entry name" value="RIBOSOMALL6"/>
</dbReference>
<dbReference type="GO" id="GO:0019843">
    <property type="term" value="F:rRNA binding"/>
    <property type="evidence" value="ECO:0007669"/>
    <property type="project" value="InterPro"/>
</dbReference>
<dbReference type="PANTHER" id="PTHR11655:SF14">
    <property type="entry name" value="LARGE RIBOSOMAL SUBUNIT PROTEIN UL6M"/>
    <property type="match status" value="1"/>
</dbReference>
<dbReference type="Pfam" id="PF00347">
    <property type="entry name" value="Ribosomal_L6"/>
    <property type="match status" value="2"/>
</dbReference>
<organism evidence="7">
    <name type="scientific">Eutreptiella gymnastica</name>
    <dbReference type="NCBI Taxonomy" id="73025"/>
    <lineage>
        <taxon>Eukaryota</taxon>
        <taxon>Discoba</taxon>
        <taxon>Euglenozoa</taxon>
        <taxon>Euglenida</taxon>
        <taxon>Spirocuta</taxon>
        <taxon>Euglenophyceae</taxon>
        <taxon>Eutreptiales</taxon>
        <taxon>Eutreptiaceae</taxon>
        <taxon>Eutreptiella</taxon>
    </lineage>
</organism>
<dbReference type="SUPFAM" id="SSF56053">
    <property type="entry name" value="Ribosomal protein L6"/>
    <property type="match status" value="2"/>
</dbReference>
<dbReference type="InterPro" id="IPR036789">
    <property type="entry name" value="Ribosomal_uL6-like_a/b-dom_sf"/>
</dbReference>
<feature type="domain" description="Large ribosomal subunit protein uL6 alpha-beta" evidence="5">
    <location>
        <begin position="96"/>
        <end position="167"/>
    </location>
</feature>
<proteinExistence type="inferred from homology"/>
<keyword evidence="2 4" id="KW-0689">Ribosomal protein</keyword>
<dbReference type="GO" id="GO:0002181">
    <property type="term" value="P:cytoplasmic translation"/>
    <property type="evidence" value="ECO:0007669"/>
    <property type="project" value="TreeGrafter"/>
</dbReference>
<feature type="domain" description="Large ribosomal subunit protein uL6 alpha-beta" evidence="5">
    <location>
        <begin position="175"/>
        <end position="248"/>
    </location>
</feature>
<gene>
    <name evidence="6" type="ORF">EGYM00392_LOCUS43371</name>
    <name evidence="7" type="ORF">EGYM00392_LOCUS43372</name>
</gene>
<dbReference type="NCBIfam" id="TIGR03654">
    <property type="entry name" value="L6_bact"/>
    <property type="match status" value="1"/>
</dbReference>
<comment type="similarity">
    <text evidence="1 4">Belongs to the universal ribosomal protein uL6 family.</text>
</comment>
<dbReference type="InterPro" id="IPR019906">
    <property type="entry name" value="Ribosomal_uL6_bac-type"/>
</dbReference>
<evidence type="ECO:0000256" key="2">
    <source>
        <dbReference type="ARBA" id="ARBA00022980"/>
    </source>
</evidence>
<evidence type="ECO:0000256" key="3">
    <source>
        <dbReference type="ARBA" id="ARBA00023274"/>
    </source>
</evidence>
<name>A0A6U8JGY7_9EUGL</name>
<evidence type="ECO:0000256" key="4">
    <source>
        <dbReference type="RuleBase" id="RU003869"/>
    </source>
</evidence>
<dbReference type="PANTHER" id="PTHR11655">
    <property type="entry name" value="60S/50S RIBOSOMAL PROTEIN L6/L9"/>
    <property type="match status" value="1"/>
</dbReference>
<reference evidence="7" key="1">
    <citation type="submission" date="2021-01" db="EMBL/GenBank/DDBJ databases">
        <authorList>
            <person name="Corre E."/>
            <person name="Pelletier E."/>
            <person name="Niang G."/>
            <person name="Scheremetjew M."/>
            <person name="Finn R."/>
            <person name="Kale V."/>
            <person name="Holt S."/>
            <person name="Cochrane G."/>
            <person name="Meng A."/>
            <person name="Brown T."/>
            <person name="Cohen L."/>
        </authorList>
    </citation>
    <scope>NUCLEOTIDE SEQUENCE</scope>
    <source>
        <strain evidence="7">NIES-381</strain>
    </source>
</reference>
<dbReference type="InterPro" id="IPR000702">
    <property type="entry name" value="Ribosomal_uL6-like"/>
</dbReference>
<evidence type="ECO:0000259" key="5">
    <source>
        <dbReference type="Pfam" id="PF00347"/>
    </source>
</evidence>
<dbReference type="EMBL" id="HBGA01116412">
    <property type="protein sequence ID" value="CAD9032230.1"/>
    <property type="molecule type" value="Transcribed_RNA"/>
</dbReference>
<evidence type="ECO:0000313" key="6">
    <source>
        <dbReference type="EMBL" id="CAD9032229.1"/>
    </source>
</evidence>
<dbReference type="AlphaFoldDB" id="A0A6U8JGY7"/>
<dbReference type="PROSITE" id="PS00525">
    <property type="entry name" value="RIBOSOMAL_L6_1"/>
    <property type="match status" value="1"/>
</dbReference>
<evidence type="ECO:0000313" key="7">
    <source>
        <dbReference type="EMBL" id="CAD9032230.1"/>
    </source>
</evidence>
<dbReference type="PROSITE" id="PS51257">
    <property type="entry name" value="PROKAR_LIPOPROTEIN"/>
    <property type="match status" value="1"/>
</dbReference>